<dbReference type="InterPro" id="IPR057127">
    <property type="entry name" value="NTF2_MEX67"/>
</dbReference>
<dbReference type="InterPro" id="IPR000571">
    <property type="entry name" value="Znf_CCCH"/>
</dbReference>
<protein>
    <recommendedName>
        <fullName evidence="3">C3H1-type domain-containing protein</fullName>
    </recommendedName>
</protein>
<dbReference type="GO" id="GO:0003723">
    <property type="term" value="F:RNA binding"/>
    <property type="evidence" value="ECO:0007669"/>
    <property type="project" value="TreeGrafter"/>
</dbReference>
<accession>G0UAB8</accession>
<dbReference type="Pfam" id="PF23056">
    <property type="entry name" value="NTF2_MEX67"/>
    <property type="match status" value="1"/>
</dbReference>
<organism evidence="4">
    <name type="scientific">Trypanosoma vivax (strain Y486)</name>
    <dbReference type="NCBI Taxonomy" id="1055687"/>
    <lineage>
        <taxon>Eukaryota</taxon>
        <taxon>Discoba</taxon>
        <taxon>Euglenozoa</taxon>
        <taxon>Kinetoplastea</taxon>
        <taxon>Metakinetoplastina</taxon>
        <taxon>Trypanosomatida</taxon>
        <taxon>Trypanosomatidae</taxon>
        <taxon>Trypanosoma</taxon>
        <taxon>Duttonella</taxon>
    </lineage>
</organism>
<reference evidence="4" key="1">
    <citation type="journal article" date="2012" name="Proc. Natl. Acad. Sci. U.S.A.">
        <title>Antigenic diversity is generated by distinct evolutionary mechanisms in African trypanosome species.</title>
        <authorList>
            <person name="Jackson A.P."/>
            <person name="Berry A."/>
            <person name="Aslett M."/>
            <person name="Allison H.C."/>
            <person name="Burton P."/>
            <person name="Vavrova-Anderson J."/>
            <person name="Brown R."/>
            <person name="Browne H."/>
            <person name="Corton N."/>
            <person name="Hauser H."/>
            <person name="Gamble J."/>
            <person name="Gilderthorp R."/>
            <person name="Marcello L."/>
            <person name="McQuillan J."/>
            <person name="Otto T.D."/>
            <person name="Quail M.A."/>
            <person name="Sanders M.J."/>
            <person name="van Tonder A."/>
            <person name="Ginger M.L."/>
            <person name="Field M.C."/>
            <person name="Barry J.D."/>
            <person name="Hertz-Fowler C."/>
            <person name="Berriman M."/>
        </authorList>
    </citation>
    <scope>NUCLEOTIDE SEQUENCE</scope>
    <source>
        <strain evidence="4">Y486</strain>
    </source>
</reference>
<evidence type="ECO:0000256" key="2">
    <source>
        <dbReference type="SAM" id="MobiDB-lite"/>
    </source>
</evidence>
<dbReference type="AlphaFoldDB" id="G0UAB8"/>
<feature type="compositionally biased region" description="Polar residues" evidence="2">
    <location>
        <begin position="444"/>
        <end position="458"/>
    </location>
</feature>
<dbReference type="InterPro" id="IPR030217">
    <property type="entry name" value="NXF_fam"/>
</dbReference>
<dbReference type="PANTHER" id="PTHR10662:SF22">
    <property type="entry name" value="NUCLEAR RNA EXPORT FACTOR 1"/>
    <property type="match status" value="1"/>
</dbReference>
<dbReference type="PROSITE" id="PS50103">
    <property type="entry name" value="ZF_C3H1"/>
    <property type="match status" value="1"/>
</dbReference>
<dbReference type="EMBL" id="HE573027">
    <property type="protein sequence ID" value="CCC52751.1"/>
    <property type="molecule type" value="Genomic_DNA"/>
</dbReference>
<keyword evidence="1" id="KW-0862">Zinc</keyword>
<keyword evidence="1" id="KW-0863">Zinc-finger</keyword>
<sequence length="579" mass="62944">MPVPYKKSKEKSSIPCIYFKRGTCSNQRCPYLHVRQGEKSATVATRGPPDAGTNLLTTMLRLVFEKQQQRVYNAKVGLLDLSDFKSIPDLADVVNSINFNTQNFCSALCSTIKSLIVPPPSAIQLKGNNITSVSCLAAQLESADLHLSLRAISLESNQIKTLEAIQELKKFSNLQEIVLRGNPVCERGDYRPGVKKLLPFLLGLDGESIMVPPLSLPWPLFTPVGYTDAQQHVLQFVQCALLNPLEADSSSGTPCGVDATSDLYAVNAVLTISLSSPEAAVSTPMRSAESNLAATQKRNAIREVVSLRLKQTESNHNLLHGVKSTVVACGRTKVCAQMEHWLYPKCFKVSHHLHSAASVTFLDNTYQTCPTSAVMKVPVTVVTIHGVMSWTNTTAQGHSASDPMVIRRNFSRVLTVLQNEAGRWLITNDMVSLYPAPSEAGGNHPSSGDNERGNTTSPSALNECRILYNPRVDFSRANMLSRKKNVPTEVILALCQHVNSDAELITVLDDLSGVPLSMFEHCAALAGNNVLESIQVCRIGNLFRVGPEDGLALLRQLNGNWLDVVKTLSSTAARGDAAA</sequence>
<evidence type="ECO:0000256" key="1">
    <source>
        <dbReference type="PROSITE-ProRule" id="PRU00723"/>
    </source>
</evidence>
<dbReference type="OMA" id="AVGHYIH"/>
<dbReference type="SUPFAM" id="SSF52058">
    <property type="entry name" value="L domain-like"/>
    <property type="match status" value="1"/>
</dbReference>
<dbReference type="InterPro" id="IPR032675">
    <property type="entry name" value="LRR_dom_sf"/>
</dbReference>
<evidence type="ECO:0000259" key="3">
    <source>
        <dbReference type="PROSITE" id="PS50103"/>
    </source>
</evidence>
<feature type="domain" description="C3H1-type" evidence="3">
    <location>
        <begin position="10"/>
        <end position="36"/>
    </location>
</feature>
<name>G0UAB8_TRYVY</name>
<dbReference type="InterPro" id="IPR001611">
    <property type="entry name" value="Leu-rich_rpt"/>
</dbReference>
<dbReference type="GO" id="GO:0005634">
    <property type="term" value="C:nucleus"/>
    <property type="evidence" value="ECO:0007669"/>
    <property type="project" value="TreeGrafter"/>
</dbReference>
<dbReference type="PROSITE" id="PS51450">
    <property type="entry name" value="LRR"/>
    <property type="match status" value="1"/>
</dbReference>
<keyword evidence="1" id="KW-0479">Metal-binding</keyword>
<dbReference type="Gene3D" id="3.10.450.50">
    <property type="match status" value="1"/>
</dbReference>
<dbReference type="VEuPathDB" id="TriTrypDB:TvY486_1102360"/>
<feature type="zinc finger region" description="C3H1-type" evidence="1">
    <location>
        <begin position="10"/>
        <end position="36"/>
    </location>
</feature>
<dbReference type="Gene3D" id="3.80.10.10">
    <property type="entry name" value="Ribonuclease Inhibitor"/>
    <property type="match status" value="1"/>
</dbReference>
<dbReference type="PANTHER" id="PTHR10662">
    <property type="entry name" value="NUCLEAR RNA EXPORT FACTOR"/>
    <property type="match status" value="1"/>
</dbReference>
<feature type="region of interest" description="Disordered" evidence="2">
    <location>
        <begin position="436"/>
        <end position="458"/>
    </location>
</feature>
<dbReference type="GO" id="GO:0016973">
    <property type="term" value="P:poly(A)+ mRNA export from nucleus"/>
    <property type="evidence" value="ECO:0007669"/>
    <property type="project" value="TreeGrafter"/>
</dbReference>
<evidence type="ECO:0000313" key="4">
    <source>
        <dbReference type="EMBL" id="CCC52751.1"/>
    </source>
</evidence>
<proteinExistence type="predicted"/>
<gene>
    <name evidence="4" type="ORF">TVY486_1102360</name>
</gene>
<dbReference type="GO" id="GO:0008270">
    <property type="term" value="F:zinc ion binding"/>
    <property type="evidence" value="ECO:0007669"/>
    <property type="project" value="UniProtKB-KW"/>
</dbReference>